<evidence type="ECO:0000256" key="5">
    <source>
        <dbReference type="ARBA" id="ARBA00022448"/>
    </source>
</evidence>
<reference evidence="25" key="1">
    <citation type="submission" date="2025-08" db="UniProtKB">
        <authorList>
            <consortium name="RefSeq"/>
        </authorList>
    </citation>
    <scope>IDENTIFICATION</scope>
</reference>
<keyword evidence="6" id="KW-0963">Cytoplasm</keyword>
<dbReference type="InterPro" id="IPR006953">
    <property type="entry name" value="Vesicle_Uso1_P115_head"/>
</dbReference>
<feature type="coiled-coil region" evidence="20">
    <location>
        <begin position="733"/>
        <end position="760"/>
    </location>
</feature>
<evidence type="ECO:0000256" key="2">
    <source>
        <dbReference type="ARBA" id="ARBA00004514"/>
    </source>
</evidence>
<dbReference type="GO" id="GO:0005783">
    <property type="term" value="C:endoplasmic reticulum"/>
    <property type="evidence" value="ECO:0007669"/>
    <property type="project" value="TreeGrafter"/>
</dbReference>
<dbReference type="GO" id="GO:0005795">
    <property type="term" value="C:Golgi stack"/>
    <property type="evidence" value="ECO:0007669"/>
    <property type="project" value="TreeGrafter"/>
</dbReference>
<dbReference type="PROSITE" id="PS50176">
    <property type="entry name" value="ARM_REPEAT"/>
    <property type="match status" value="1"/>
</dbReference>
<dbReference type="InterPro" id="IPR006955">
    <property type="entry name" value="Uso1_p115_C"/>
</dbReference>
<feature type="region of interest" description="Disordered" evidence="21">
    <location>
        <begin position="938"/>
        <end position="979"/>
    </location>
</feature>
<dbReference type="InterPro" id="IPR024095">
    <property type="entry name" value="Vesicle_P115"/>
</dbReference>
<dbReference type="GO" id="GO:0045056">
    <property type="term" value="P:transcytosis"/>
    <property type="evidence" value="ECO:0007669"/>
    <property type="project" value="TreeGrafter"/>
</dbReference>
<evidence type="ECO:0000256" key="16">
    <source>
        <dbReference type="ARBA" id="ARBA00075954"/>
    </source>
</evidence>
<keyword evidence="11" id="KW-0007">Acetylation</keyword>
<evidence type="ECO:0000256" key="19">
    <source>
        <dbReference type="PROSITE-ProRule" id="PRU00259"/>
    </source>
</evidence>
<feature type="domain" description="Uso1/p115-like vesicle tethering protein C-terminal" evidence="23">
    <location>
        <begin position="850"/>
        <end position="960"/>
    </location>
</feature>
<dbReference type="Gene3D" id="1.25.10.10">
    <property type="entry name" value="Leucine-rich Repeat Variant"/>
    <property type="match status" value="1"/>
</dbReference>
<evidence type="ECO:0000256" key="21">
    <source>
        <dbReference type="SAM" id="MobiDB-lite"/>
    </source>
</evidence>
<dbReference type="Pfam" id="PF18770">
    <property type="entry name" value="Arm_vescicular"/>
    <property type="match status" value="1"/>
</dbReference>
<evidence type="ECO:0000256" key="4">
    <source>
        <dbReference type="ARBA" id="ARBA00018243"/>
    </source>
</evidence>
<feature type="coiled-coil region" evidence="20">
    <location>
        <begin position="660"/>
        <end position="694"/>
    </location>
</feature>
<dbReference type="Pfam" id="PF04871">
    <property type="entry name" value="Uso1_p115_C"/>
    <property type="match status" value="1"/>
</dbReference>
<dbReference type="AlphaFoldDB" id="A0A6P7X8S4"/>
<dbReference type="FunCoup" id="A0A6P7X8S4">
    <property type="interactions" value="3600"/>
</dbReference>
<dbReference type="FunFam" id="1.25.10.10:FF:000054">
    <property type="entry name" value="General vesicular transport factor p115"/>
    <property type="match status" value="1"/>
</dbReference>
<dbReference type="RefSeq" id="XP_030046519.1">
    <property type="nucleotide sequence ID" value="XM_030190659.1"/>
</dbReference>
<keyword evidence="14" id="KW-0472">Membrane</keyword>
<dbReference type="Pfam" id="PF04869">
    <property type="entry name" value="Uso1_p115_head"/>
    <property type="match status" value="1"/>
</dbReference>
<keyword evidence="12" id="KW-0333">Golgi apparatus</keyword>
<gene>
    <name evidence="25" type="primary">USO1</name>
</gene>
<evidence type="ECO:0000256" key="12">
    <source>
        <dbReference type="ARBA" id="ARBA00023034"/>
    </source>
</evidence>
<evidence type="ECO:0000256" key="9">
    <source>
        <dbReference type="ARBA" id="ARBA00022892"/>
    </source>
</evidence>
<evidence type="ECO:0000256" key="10">
    <source>
        <dbReference type="ARBA" id="ARBA00022927"/>
    </source>
</evidence>
<dbReference type="KEGG" id="muo:115461092"/>
<dbReference type="GO" id="GO:0006888">
    <property type="term" value="P:endoplasmic reticulum to Golgi vesicle-mediated transport"/>
    <property type="evidence" value="ECO:0007669"/>
    <property type="project" value="TreeGrafter"/>
</dbReference>
<feature type="region of interest" description="Disordered" evidence="21">
    <location>
        <begin position="774"/>
        <end position="793"/>
    </location>
</feature>
<dbReference type="InterPro" id="IPR016024">
    <property type="entry name" value="ARM-type_fold"/>
</dbReference>
<dbReference type="GO" id="GO:0048211">
    <property type="term" value="P:Golgi vesicle docking"/>
    <property type="evidence" value="ECO:0007669"/>
    <property type="project" value="TreeGrafter"/>
</dbReference>
<evidence type="ECO:0000256" key="17">
    <source>
        <dbReference type="ARBA" id="ARBA00080851"/>
    </source>
</evidence>
<feature type="domain" description="Vesicle tethering protein Uso1/P115-like head" evidence="22">
    <location>
        <begin position="350"/>
        <end position="636"/>
    </location>
</feature>
<name>A0A6P7X8S4_9AMPH</name>
<evidence type="ECO:0000256" key="11">
    <source>
        <dbReference type="ARBA" id="ARBA00022990"/>
    </source>
</evidence>
<evidence type="ECO:0000259" key="22">
    <source>
        <dbReference type="Pfam" id="PF04869"/>
    </source>
</evidence>
<keyword evidence="13 20" id="KW-0175">Coiled coil</keyword>
<keyword evidence="24" id="KW-1185">Reference proteome</keyword>
<proteinExistence type="inferred from homology"/>
<evidence type="ECO:0000256" key="3">
    <source>
        <dbReference type="ARBA" id="ARBA00006960"/>
    </source>
</evidence>
<dbReference type="CTD" id="8615"/>
<dbReference type="InterPro" id="IPR011989">
    <property type="entry name" value="ARM-like"/>
</dbReference>
<dbReference type="GeneID" id="115461092"/>
<evidence type="ECO:0000256" key="14">
    <source>
        <dbReference type="ARBA" id="ARBA00023136"/>
    </source>
</evidence>
<keyword evidence="5" id="KW-0813">Transport</keyword>
<feature type="repeat" description="ARM" evidence="19">
    <location>
        <begin position="60"/>
        <end position="93"/>
    </location>
</feature>
<evidence type="ECO:0000256" key="15">
    <source>
        <dbReference type="ARBA" id="ARBA00058762"/>
    </source>
</evidence>
<dbReference type="InterPro" id="IPR041209">
    <property type="entry name" value="P115_Arm_rpt"/>
</dbReference>
<keyword evidence="9" id="KW-0931">ER-Golgi transport</keyword>
<evidence type="ECO:0000256" key="13">
    <source>
        <dbReference type="ARBA" id="ARBA00023054"/>
    </source>
</evidence>
<dbReference type="GO" id="GO:0048280">
    <property type="term" value="P:vesicle fusion with Golgi apparatus"/>
    <property type="evidence" value="ECO:0007669"/>
    <property type="project" value="InterPro"/>
</dbReference>
<feature type="compositionally biased region" description="Acidic residues" evidence="21">
    <location>
        <begin position="943"/>
        <end position="979"/>
    </location>
</feature>
<keyword evidence="8" id="KW-0677">Repeat</keyword>
<keyword evidence="7" id="KW-0597">Phosphoprotein</keyword>
<evidence type="ECO:0000313" key="25">
    <source>
        <dbReference type="RefSeq" id="XP_030046519.1"/>
    </source>
</evidence>
<organism evidence="24 25">
    <name type="scientific">Microcaecilia unicolor</name>
    <dbReference type="NCBI Taxonomy" id="1415580"/>
    <lineage>
        <taxon>Eukaryota</taxon>
        <taxon>Metazoa</taxon>
        <taxon>Chordata</taxon>
        <taxon>Craniata</taxon>
        <taxon>Vertebrata</taxon>
        <taxon>Euteleostomi</taxon>
        <taxon>Amphibia</taxon>
        <taxon>Gymnophiona</taxon>
        <taxon>Siphonopidae</taxon>
        <taxon>Microcaecilia</taxon>
    </lineage>
</organism>
<evidence type="ECO:0000256" key="8">
    <source>
        <dbReference type="ARBA" id="ARBA00022737"/>
    </source>
</evidence>
<dbReference type="SUPFAM" id="SSF48371">
    <property type="entry name" value="ARM repeat"/>
    <property type="match status" value="2"/>
</dbReference>
<sequence length="979" mass="109287">MYLLRGVMGAQSAGPQPSGAETVQKLCDRVASSTLLDDRRDAVRALKSLSRKYRLEVGSQAMEHLVNVLQTDRSDVEIIGYALDTLHNIMSNEMDEPDDSEEENSQSQTDDLGSQFTEIFIKQQENITLLLSYLEEFDFQVRWPGVKLVTTLLKQQGPAVQQIILVSPMGVSRLMDLLADSREVIRNDGLLLLQQLTKGNAAIQKIVAFENAFERLLDIITDEGNSDGGIVVEDCLILLQYLLKNNNSNQNFFKEGSYIQRMKPWFEVGDDNTGWSAQKVTNLHLMLQLVRVLVSPMNPPGATSSCQKSMFQCGLLQQLCTILMATGVPADILTETINTVSEVIRGCQINQDYFASVNAPSNPPRPAIVVLLMSMVNERQPFVLRCAVLYCFQCFLYRNQKGQGEIVATLLPSTIDANAVSAGQLLCGGLFSVDSLSNWCAAVALAHALQGNATQKEQLLRVQLATSIGNPPVSLLQQCTNILSQGDKINRRGSKIQTRVGLLMLLCTWLSNCPIAVTHFLHNPSNVPFLTAQISENLGEEEQLVQGLCALLLGICIYNNDNSLENYTKEKLKQLIEKRIGKENFTEKLSFIPKHELYSKAAQKPQPNFSSPDHMMFDHEFTKLVKELEVVIIKAIYKSTEEDKKEEEVKKTLEHHDNIVTHYKNVIREQDLQIEELKQQVMALNSQNEQFQVTVTQQLSQIQQHKDQYNLLKIKQGKDNQLHSSHVEGAQINGIQSEEMIRLREEIEELRKEQDILQGQLAEKDGLIANLKSAQPEVRTERSPPEGVPADGSSENAMELYKELEALRSQIQAQSLEINGLQTERQELLHKIETVTAASALASGDSTAVAASKVAELEERLVASLKETNSLKDEVKTLSEEKSALKQQVDSSNSTAAISQNENKKLEQMLADSKKEQDDLLILLADQDQKLTALKNKLKELGEPVEDEDDLESGDQGDDDVESGDQGDEDDEKEELEED</sequence>
<dbReference type="PANTHER" id="PTHR10013:SF0">
    <property type="entry name" value="GENERAL VESICULAR TRANSPORT FACTOR P115"/>
    <property type="match status" value="1"/>
</dbReference>
<dbReference type="SMART" id="SM00185">
    <property type="entry name" value="ARM"/>
    <property type="match status" value="3"/>
</dbReference>
<comment type="subcellular location">
    <subcellularLocation>
        <location evidence="2">Cytoplasm</location>
        <location evidence="2">Cytosol</location>
    </subcellularLocation>
    <subcellularLocation>
        <location evidence="1">Golgi apparatus membrane</location>
        <topology evidence="1">Peripheral membrane protein</topology>
    </subcellularLocation>
</comment>
<evidence type="ECO:0000256" key="18">
    <source>
        <dbReference type="ARBA" id="ARBA00083407"/>
    </source>
</evidence>
<comment type="similarity">
    <text evidence="3">Belongs to the VDP/USO1/EDE1 family.</text>
</comment>
<dbReference type="GO" id="GO:0000139">
    <property type="term" value="C:Golgi membrane"/>
    <property type="evidence" value="ECO:0007669"/>
    <property type="project" value="UniProtKB-SubCell"/>
</dbReference>
<dbReference type="GO" id="GO:0006886">
    <property type="term" value="P:intracellular protein transport"/>
    <property type="evidence" value="ECO:0007669"/>
    <property type="project" value="InterPro"/>
</dbReference>
<dbReference type="GO" id="GO:0005829">
    <property type="term" value="C:cytosol"/>
    <property type="evidence" value="ECO:0007669"/>
    <property type="project" value="UniProtKB-SubCell"/>
</dbReference>
<evidence type="ECO:0000256" key="20">
    <source>
        <dbReference type="SAM" id="Coils"/>
    </source>
</evidence>
<protein>
    <recommendedName>
        <fullName evidence="4">General vesicular transport factor p115</fullName>
    </recommendedName>
    <alternativeName>
        <fullName evidence="16">Protein USO1 homolog</fullName>
    </alternativeName>
    <alternativeName>
        <fullName evidence="17">Transcytosis-associated protein</fullName>
    </alternativeName>
    <alternativeName>
        <fullName evidence="18">Vesicle-docking protein</fullName>
    </alternativeName>
</protein>
<dbReference type="OrthoDB" id="198977at2759"/>
<comment type="function">
    <text evidence="15">General vesicular transport factor required for intercisternal transport in the Golgi stack; it is required for transcytotic fusion and/or subsequent binding of the vesicles to the target membrane. May well act as a vesicular anchor by interacting with the target membrane and holding the vesicular and target membranes in proximity.</text>
</comment>
<accession>A0A6P7X8S4</accession>
<evidence type="ECO:0000259" key="23">
    <source>
        <dbReference type="Pfam" id="PF04871"/>
    </source>
</evidence>
<evidence type="ECO:0000256" key="6">
    <source>
        <dbReference type="ARBA" id="ARBA00022490"/>
    </source>
</evidence>
<evidence type="ECO:0000313" key="24">
    <source>
        <dbReference type="Proteomes" id="UP000515156"/>
    </source>
</evidence>
<evidence type="ECO:0000256" key="1">
    <source>
        <dbReference type="ARBA" id="ARBA00004395"/>
    </source>
</evidence>
<dbReference type="Proteomes" id="UP000515156">
    <property type="component" value="Chromosome 2"/>
</dbReference>
<dbReference type="InParanoid" id="A0A6P7X8S4"/>
<dbReference type="GO" id="GO:0012507">
    <property type="term" value="C:ER to Golgi transport vesicle membrane"/>
    <property type="evidence" value="ECO:0007669"/>
    <property type="project" value="TreeGrafter"/>
</dbReference>
<keyword evidence="10" id="KW-0653">Protein transport</keyword>
<evidence type="ECO:0000256" key="7">
    <source>
        <dbReference type="ARBA" id="ARBA00022553"/>
    </source>
</evidence>
<dbReference type="PANTHER" id="PTHR10013">
    <property type="entry name" value="GENERAL VESICULAR TRANSPORT FACTOR P115"/>
    <property type="match status" value="1"/>
</dbReference>
<dbReference type="InterPro" id="IPR000225">
    <property type="entry name" value="Armadillo"/>
</dbReference>